<accession>A0AC34F7L5</accession>
<reference evidence="2" key="1">
    <citation type="submission" date="2022-11" db="UniProtKB">
        <authorList>
            <consortium name="WormBaseParasite"/>
        </authorList>
    </citation>
    <scope>IDENTIFICATION</scope>
</reference>
<dbReference type="Proteomes" id="UP000887579">
    <property type="component" value="Unplaced"/>
</dbReference>
<protein>
    <submittedName>
        <fullName evidence="2">NFX1-type zinc finger-containing protein 1</fullName>
    </submittedName>
</protein>
<organism evidence="1 2">
    <name type="scientific">Panagrolaimus sp. ES5</name>
    <dbReference type="NCBI Taxonomy" id="591445"/>
    <lineage>
        <taxon>Eukaryota</taxon>
        <taxon>Metazoa</taxon>
        <taxon>Ecdysozoa</taxon>
        <taxon>Nematoda</taxon>
        <taxon>Chromadorea</taxon>
        <taxon>Rhabditida</taxon>
        <taxon>Tylenchina</taxon>
        <taxon>Panagrolaimomorpha</taxon>
        <taxon>Panagrolaimoidea</taxon>
        <taxon>Panagrolaimidae</taxon>
        <taxon>Panagrolaimus</taxon>
    </lineage>
</organism>
<evidence type="ECO:0000313" key="2">
    <source>
        <dbReference type="WBParaSite" id="ES5_v2.g13109.t1"/>
    </source>
</evidence>
<name>A0AC34F7L5_9BILA</name>
<sequence>MDSMKILSGSSDLLKFVQGKGFNNRLNNLWPEVEKQAKFLKVIVSTASASQADVLPLTHAFLDDVLSSKMVETIVEKISPLPYSVHLQQNYAYRELVGHLIKLLLLGFENLPSKMDIHLTKVQLVIATSNGLVSGFLDSEALYNLEGLKERIKDRYTAKTVEDEKEVHARKQYKRRFDEEIHGAPPDDFRNLTLIPTTEDMNIKNIVYLRPAKIDGSYDSDEHYLDVQFRLLREDLIRPLREGIAGYQEGGSRNSDLFVYKNVGLEPAIMHQQTGELVFYANLQISKRMRMNKRLIFGSLVCLSPDDFKTRFLFATVLEREKLIDGKVGLKFEGVLEVNTKWKYCMVESPAFFEAYRHVMTALQTLPQNEPIPFSKYLVDVDTETEVPTYLATNEINFSVLVKEPLKAYAINPRLIPQGLNAYNFDQYLAPEHFGMDESQFEALVNTLQSDLAIIQGPPGTGKTYMGLQITKLLFSNSHLWQSGADHRPMLVVCYTNHALDQFLEGISKFLNDGIVRVGGRSKNASMEKYMIHKLRSWKDPNLRFRSNELRRTVTELQDKLENDAEALKEFSSRFANPSTLQPFYSNTELPYSRSCKDLGTKFDKTHICAMSAWLTTYNINNEFPIDVNVIKHLMQRNISEIQAKNALLCAYQGDEDFNPQSVYHSLTNGSYGNVSTTHLMNGIQQWPTMRQINDVVRHGFDANTAAEILISTQNNLQAINREITLARNFIGNRKPVASNLAVMTDGNTAAEELTALDFEADDDNNRIIIDNNFMEEIGAGKNKKAKKEKKVWYDTEAIKPSLEHIVNAPAMTNDEAQNVTDIWQLPLQARWRLYQRWISQARNKLKRNLKKTEDEYSEKVKQLQALRTMADVDVMKRAKVVGMTTTGAAKHQSTLRSLRPRIVIVEEAAEVLEAHLLASLTIACEHLILIGDHKQLRPNPAVFELAKKYNMDISLFERLVNNGFPYRMLSNQHRMCTDISRTLMPHFYEDLHDDPSVLKRKPVKGVTKNLMFVTHSHPEISEKDIKSHSNPFEAKFALKLAKYFLQQGYKGSQITVLCTYLDQLLSLRKSAPTIIGEREKITIESVDNYQGEESDIIILSLVRSNNPEGKIGFLNISNRVCVALSRARMGLYVICNMDFLVKYCKGSDMWKEIQKSVEDADAIDNGLVVKCQMHQKEQKITCGEDFDKKCREGGCDDSCNTRLNCGHMCPKPCHIDDMDHIVMKCYKTCTRTCPLPYKHPCQKRCFEKCGDCNVQVQKPLPCGHIKMDHCYLKPENVKCVEMCRKTLPCLHPCPKLCGDPCARKCEVMVTKQLPGCGHFATIKCCDDPSTVKCKTAVPKKWPICNHTVNVHCYVDVLTTLCPNPCNAALPGCEHLCKGNCGSCRNGRLHIRCTKKCKKILICGHECESKCSNACPPCQKLCQTACAHSQCGKLSAFGGKPIKLRPKTAENEKDPTSGRVCGDPCPPCAEKCLNKCSHRSCTKKCSDPCTVEPCNERCKKVLPCSPKKKQNIVITVNGVEKEEEETVIDPHYCIGVCGEECLKICKICNPDKFEEIQEVFFGTEEDEDAKFIQLKDCGHIFEVSGLDQWVESKLPNNDANTIEIVEILCPRCKTAIRRSKRYISLLNQRAADIEQIKHRIRGLTVAERKNEQTKFAAEINLVVTKALSSATYGNTMSLRDKFMQEPPTLMTSTWFTAGRNLLKIVEQLLEHQNHAYENLRPPRTLTAFSITRNPYLTTATAQPSLHYCDDIKKKFRISDFSDYLNQEFNQLIARVDMKETSEAIVQQLNNEVSRFGFICEVFIYMNQLYKAKNDLKFEFAQALYTTLHSLFGSKEFKEDHEKKLWTDFKAIVKGHPAEGFGISAKERIDIVKALDGAVTKWYKCPNGHMYGIGDCGEAMVKTNCPECGTVIGGQNHNLQADNRNATDEMRQGLAALHIPDPFVVRFGREW</sequence>
<evidence type="ECO:0000313" key="1">
    <source>
        <dbReference type="Proteomes" id="UP000887579"/>
    </source>
</evidence>
<dbReference type="WBParaSite" id="ES5_v2.g13109.t1">
    <property type="protein sequence ID" value="ES5_v2.g13109.t1"/>
    <property type="gene ID" value="ES5_v2.g13109"/>
</dbReference>
<proteinExistence type="predicted"/>